<feature type="domain" description="R13L1/DRL21-like LRR repeat region" evidence="1">
    <location>
        <begin position="356"/>
        <end position="418"/>
    </location>
</feature>
<evidence type="ECO:0000259" key="1">
    <source>
        <dbReference type="Pfam" id="PF25019"/>
    </source>
</evidence>
<reference evidence="2 3" key="1">
    <citation type="submission" date="2024-01" db="EMBL/GenBank/DDBJ databases">
        <title>The genomes of 5 underutilized Papilionoideae crops provide insights into root nodulation and disease resistanc.</title>
        <authorList>
            <person name="Jiang F."/>
        </authorList>
    </citation>
    <scope>NUCLEOTIDE SEQUENCE [LARGE SCALE GENOMIC DNA]</scope>
    <source>
        <strain evidence="2">JINMINGXINNONG_FW02</strain>
        <tissue evidence="2">Leaves</tissue>
    </source>
</reference>
<name>A0AAN9N5M6_PHACN</name>
<dbReference type="InterPro" id="IPR032675">
    <property type="entry name" value="LRR_dom_sf"/>
</dbReference>
<protein>
    <recommendedName>
        <fullName evidence="1">R13L1/DRL21-like LRR repeat region domain-containing protein</fullName>
    </recommendedName>
</protein>
<dbReference type="PANTHER" id="PTHR47186">
    <property type="entry name" value="LEUCINE-RICH REPEAT-CONTAINING PROTEIN 57"/>
    <property type="match status" value="1"/>
</dbReference>
<feature type="domain" description="R13L1/DRL21-like LRR repeat region" evidence="1">
    <location>
        <begin position="30"/>
        <end position="157"/>
    </location>
</feature>
<sequence length="460" mass="51803">MSEMPPTIGKLRHLRTLSTFVVGSKAGCGLAELHSLKLGGTLRIKGLENVPNEWDAKQANLIGKKELNILHLSWGGSANSEGSNVNVERVMEALEPPSSLKSFGVKGYKGRQLSSWMRNGTVLRHVVEVKLLDCKNFEELPPLGKLPQLKRLKVGGMKNVKWINGESYEGVEEKAFPSLEELSVEDLPNLERMLREGVEMLPRLYQLTIVGVSNLKFPRLPSVEKVCIRIAASFMEGVVENMPCLKTLDIGIIKGLVVLPDQLSGLGSLQELSIDNCHDLEYFPEYVLEGLTSLRSLSIYNCENLKSLSEGVRHLTCLEILIIWYCPELVTLPNNMTQLTALRTVTIEGYSTLPYALQCVPSLRTFYIIDYKSTSLPDWLGDMTSLQKVEIFLCKELRSLPSSIQRLTNLSSLSIRECPYLKKRCKRETGGDWQYINHIPEIILEYNALREEKTSRFCDK</sequence>
<comment type="caution">
    <text evidence="2">The sequence shown here is derived from an EMBL/GenBank/DDBJ whole genome shotgun (WGS) entry which is preliminary data.</text>
</comment>
<dbReference type="InterPro" id="IPR056789">
    <property type="entry name" value="LRR_R13L1-DRL21"/>
</dbReference>
<dbReference type="SUPFAM" id="SSF52058">
    <property type="entry name" value="L domain-like"/>
    <property type="match status" value="1"/>
</dbReference>
<dbReference type="Gene3D" id="3.80.10.10">
    <property type="entry name" value="Ribonuclease Inhibitor"/>
    <property type="match status" value="3"/>
</dbReference>
<organism evidence="2 3">
    <name type="scientific">Phaseolus coccineus</name>
    <name type="common">Scarlet runner bean</name>
    <name type="synonym">Phaseolus multiflorus</name>
    <dbReference type="NCBI Taxonomy" id="3886"/>
    <lineage>
        <taxon>Eukaryota</taxon>
        <taxon>Viridiplantae</taxon>
        <taxon>Streptophyta</taxon>
        <taxon>Embryophyta</taxon>
        <taxon>Tracheophyta</taxon>
        <taxon>Spermatophyta</taxon>
        <taxon>Magnoliopsida</taxon>
        <taxon>eudicotyledons</taxon>
        <taxon>Gunneridae</taxon>
        <taxon>Pentapetalae</taxon>
        <taxon>rosids</taxon>
        <taxon>fabids</taxon>
        <taxon>Fabales</taxon>
        <taxon>Fabaceae</taxon>
        <taxon>Papilionoideae</taxon>
        <taxon>50 kb inversion clade</taxon>
        <taxon>NPAAA clade</taxon>
        <taxon>indigoferoid/millettioid clade</taxon>
        <taxon>Phaseoleae</taxon>
        <taxon>Phaseolus</taxon>
    </lineage>
</organism>
<proteinExistence type="predicted"/>
<evidence type="ECO:0000313" key="3">
    <source>
        <dbReference type="Proteomes" id="UP001374584"/>
    </source>
</evidence>
<dbReference type="PANTHER" id="PTHR47186:SF18">
    <property type="entry name" value="RX N-TERMINAL DOMAIN-CONTAINING PROTEIN"/>
    <property type="match status" value="1"/>
</dbReference>
<dbReference type="Proteomes" id="UP001374584">
    <property type="component" value="Unassembled WGS sequence"/>
</dbReference>
<dbReference type="EMBL" id="JAYMYR010000004">
    <property type="protein sequence ID" value="KAK7367060.1"/>
    <property type="molecule type" value="Genomic_DNA"/>
</dbReference>
<keyword evidence="3" id="KW-1185">Reference proteome</keyword>
<dbReference type="SUPFAM" id="SSF52047">
    <property type="entry name" value="RNI-like"/>
    <property type="match status" value="1"/>
</dbReference>
<dbReference type="Pfam" id="PF25019">
    <property type="entry name" value="LRR_R13L1-DRL21"/>
    <property type="match status" value="2"/>
</dbReference>
<gene>
    <name evidence="2" type="ORF">VNO80_09067</name>
</gene>
<dbReference type="AlphaFoldDB" id="A0AAN9N5M6"/>
<evidence type="ECO:0000313" key="2">
    <source>
        <dbReference type="EMBL" id="KAK7367060.1"/>
    </source>
</evidence>
<accession>A0AAN9N5M6</accession>